<dbReference type="AlphaFoldDB" id="A0A286UIR9"/>
<dbReference type="Pfam" id="PF00561">
    <property type="entry name" value="Abhydrolase_1"/>
    <property type="match status" value="1"/>
</dbReference>
<dbReference type="OrthoDB" id="6431331at2759"/>
<evidence type="ECO:0000313" key="2">
    <source>
        <dbReference type="EMBL" id="PAV19399.1"/>
    </source>
</evidence>
<accession>A0A286UIR9</accession>
<dbReference type="InterPro" id="IPR000073">
    <property type="entry name" value="AB_hydrolase_1"/>
</dbReference>
<dbReference type="EMBL" id="NBII01000004">
    <property type="protein sequence ID" value="PAV19399.1"/>
    <property type="molecule type" value="Genomic_DNA"/>
</dbReference>
<evidence type="ECO:0000259" key="1">
    <source>
        <dbReference type="Pfam" id="PF00561"/>
    </source>
</evidence>
<dbReference type="GO" id="GO:0016787">
    <property type="term" value="F:hydrolase activity"/>
    <property type="evidence" value="ECO:0007669"/>
    <property type="project" value="UniProtKB-KW"/>
</dbReference>
<protein>
    <submittedName>
        <fullName evidence="2">Alpha beta-hydrolase</fullName>
    </submittedName>
</protein>
<name>A0A286UIR9_9AGAM</name>
<gene>
    <name evidence="2" type="ORF">PNOK_0433300</name>
</gene>
<comment type="caution">
    <text evidence="2">The sequence shown here is derived from an EMBL/GenBank/DDBJ whole genome shotgun (WGS) entry which is preliminary data.</text>
</comment>
<feature type="domain" description="AB hydrolase-1" evidence="1">
    <location>
        <begin position="41"/>
        <end position="165"/>
    </location>
</feature>
<dbReference type="PANTHER" id="PTHR43329">
    <property type="entry name" value="EPOXIDE HYDROLASE"/>
    <property type="match status" value="1"/>
</dbReference>
<keyword evidence="3" id="KW-1185">Reference proteome</keyword>
<dbReference type="Gene3D" id="3.40.50.1820">
    <property type="entry name" value="alpha/beta hydrolase"/>
    <property type="match status" value="1"/>
</dbReference>
<organism evidence="2 3">
    <name type="scientific">Pyrrhoderma noxium</name>
    <dbReference type="NCBI Taxonomy" id="2282107"/>
    <lineage>
        <taxon>Eukaryota</taxon>
        <taxon>Fungi</taxon>
        <taxon>Dikarya</taxon>
        <taxon>Basidiomycota</taxon>
        <taxon>Agaricomycotina</taxon>
        <taxon>Agaricomycetes</taxon>
        <taxon>Hymenochaetales</taxon>
        <taxon>Hymenochaetaceae</taxon>
        <taxon>Pyrrhoderma</taxon>
    </lineage>
</organism>
<evidence type="ECO:0000313" key="3">
    <source>
        <dbReference type="Proteomes" id="UP000217199"/>
    </source>
</evidence>
<proteinExistence type="predicted"/>
<dbReference type="Proteomes" id="UP000217199">
    <property type="component" value="Unassembled WGS sequence"/>
</dbReference>
<reference evidence="2 3" key="1">
    <citation type="journal article" date="2017" name="Mol. Ecol.">
        <title>Comparative and population genomic landscape of Phellinus noxius: A hypervariable fungus causing root rot in trees.</title>
        <authorList>
            <person name="Chung C.L."/>
            <person name="Lee T.J."/>
            <person name="Akiba M."/>
            <person name="Lee H.H."/>
            <person name="Kuo T.H."/>
            <person name="Liu D."/>
            <person name="Ke H.M."/>
            <person name="Yokoi T."/>
            <person name="Roa M.B."/>
            <person name="Lu M.J."/>
            <person name="Chang Y.Y."/>
            <person name="Ann P.J."/>
            <person name="Tsai J.N."/>
            <person name="Chen C.Y."/>
            <person name="Tzean S.S."/>
            <person name="Ota Y."/>
            <person name="Hattori T."/>
            <person name="Sahashi N."/>
            <person name="Liou R.F."/>
            <person name="Kikuchi T."/>
            <person name="Tsai I.J."/>
        </authorList>
    </citation>
    <scope>NUCLEOTIDE SEQUENCE [LARGE SCALE GENOMIC DNA]</scope>
    <source>
        <strain evidence="2 3">FFPRI411160</strain>
    </source>
</reference>
<dbReference type="InParanoid" id="A0A286UIR9"/>
<dbReference type="STRING" id="2282107.A0A286UIR9"/>
<dbReference type="SUPFAM" id="SSF53474">
    <property type="entry name" value="alpha/beta-Hydrolases"/>
    <property type="match status" value="1"/>
</dbReference>
<sequence length="450" mass="50958">MDLPPLPLPDGIASSYVVVNDLLVHFLDARPQLSHPGKPALIVMLHGFPELAISWLKVMRPLADRGFRVVAPDQRGFGRTVPIPGRGSDVYPYTYEHSLESFRLFNLVRDITSFVFALGYDHVACIVGHDFGSIVAGHCTLVRPDVFRKLCMMSSPYFGAPSVPSGVPTYPTLHEAVEAAQFQAIQEHPGITQDKINAGLNPPRMYYQHYYSLPQADVQMHKELNLPQLQAFFRAYFHIKSACWPYPYPPRQIHDLAQEEVNYLPPYYLMPRGKSMPEIAHDYAPEGADLERSRAWLSDEIVAVYASEYGRTGFQGGLNRYRVSSGLGRIGDTLLSISVSNEDYINEFSLFAQKKIEVPAIFVAGEMDWNPFQYPLGQDRMRIVCPLMREGPDGIVFIKGAGHWISRLQEWMLSCFSSSGMIKCMRQGPVLWPYSFRRVSRSLEAERFEV</sequence>
<dbReference type="InterPro" id="IPR029058">
    <property type="entry name" value="AB_hydrolase_fold"/>
</dbReference>